<name>A0AAN8MQV6_9PEZI</name>
<proteinExistence type="predicted"/>
<dbReference type="Proteomes" id="UP001313282">
    <property type="component" value="Unassembled WGS sequence"/>
</dbReference>
<feature type="compositionally biased region" description="Acidic residues" evidence="1">
    <location>
        <begin position="684"/>
        <end position="694"/>
    </location>
</feature>
<feature type="compositionally biased region" description="Basic and acidic residues" evidence="1">
    <location>
        <begin position="601"/>
        <end position="621"/>
    </location>
</feature>
<feature type="compositionally biased region" description="Basic and acidic residues" evidence="1">
    <location>
        <begin position="629"/>
        <end position="683"/>
    </location>
</feature>
<feature type="compositionally biased region" description="Basic and acidic residues" evidence="1">
    <location>
        <begin position="541"/>
        <end position="571"/>
    </location>
</feature>
<feature type="compositionally biased region" description="Basic residues" evidence="1">
    <location>
        <begin position="707"/>
        <end position="716"/>
    </location>
</feature>
<protein>
    <submittedName>
        <fullName evidence="2">Uncharacterized protein</fullName>
    </submittedName>
</protein>
<accession>A0AAN8MQV6</accession>
<feature type="region of interest" description="Disordered" evidence="1">
    <location>
        <begin position="331"/>
        <end position="353"/>
    </location>
</feature>
<comment type="caution">
    <text evidence="2">The sequence shown here is derived from an EMBL/GenBank/DDBJ whole genome shotgun (WGS) entry which is preliminary data.</text>
</comment>
<evidence type="ECO:0000313" key="2">
    <source>
        <dbReference type="EMBL" id="KAK6344960.1"/>
    </source>
</evidence>
<feature type="compositionally biased region" description="Polar residues" evidence="1">
    <location>
        <begin position="341"/>
        <end position="353"/>
    </location>
</feature>
<dbReference type="AlphaFoldDB" id="A0AAN8MQV6"/>
<evidence type="ECO:0000256" key="1">
    <source>
        <dbReference type="SAM" id="MobiDB-lite"/>
    </source>
</evidence>
<dbReference type="EMBL" id="JAVHNR010000004">
    <property type="protein sequence ID" value="KAK6344960.1"/>
    <property type="molecule type" value="Genomic_DNA"/>
</dbReference>
<organism evidence="2 3">
    <name type="scientific">Orbilia javanica</name>
    <dbReference type="NCBI Taxonomy" id="47235"/>
    <lineage>
        <taxon>Eukaryota</taxon>
        <taxon>Fungi</taxon>
        <taxon>Dikarya</taxon>
        <taxon>Ascomycota</taxon>
        <taxon>Pezizomycotina</taxon>
        <taxon>Orbiliomycetes</taxon>
        <taxon>Orbiliales</taxon>
        <taxon>Orbiliaceae</taxon>
        <taxon>Orbilia</taxon>
    </lineage>
</organism>
<feature type="compositionally biased region" description="Basic residues" evidence="1">
    <location>
        <begin position="486"/>
        <end position="496"/>
    </location>
</feature>
<evidence type="ECO:0000313" key="3">
    <source>
        <dbReference type="Proteomes" id="UP001313282"/>
    </source>
</evidence>
<sequence length="729" mass="83863">MFAPPYNLGTEPPTWHGPASESDQDAAMLSGWRYGPMTPPKTPTSWYRRIVSDSAKQIIQASIEQIGRIEGPKLKEEVLDQLKGHEAYPSWRYGQMTPPEEWYDRFLPKSILALREIRRKQQWERPKANELEEIKEEIENESKKFSNSYGDVDHGHCAASDEWTEQGACMCTITWRLPGRFPRSFCETIWNGVAFRTGIEKPLAEPSPIISPIERETSLKPCWEVEPVPGDSETKLCWVKEYNPQLQRYEYVAKPSKEDGEEGIHEGSHGIFEWGEIHGHGNGSPGSKDPGLCNIPGPSMPHAKITEASSSSCSRKPPWLQHVRRFVRAEELDSPPPAPATASQFPDKTGTVSREFSEGYRKVAYYDPKCRKFRYADPQTIDMDNLKIEFRPTVPPPKPLITRKPKPLPKRPLVMAQRKEPVKIRMPVYDPRPRYEPPPVRVPVRQKPKPAPTPEPCAKNPYHSPRFVMFPPSSRDPLDDTPCPPPRKRKPKKKVKFKDDDGEYLPVEDDKPLEWEIGSPSRPHVPEPLLNKVVKRKRRRRDSDPMYRQHGVRENDRIEKGDLQQMRREEVGGNVGKSVEDLPAPHLIRPKHSSGMKPILKMKDKKDSRPTFDKNNFHDAELAPPQASKSKEGTWGRPQEELSHNNPIRRENASKDGEYIPFQDHEEEKRERIDVHDMENQVDKEDEDQSESEQSDNKSESPNPIKAQKKIVRKRKALEDRAYKPGRHI</sequence>
<reference evidence="2 3" key="1">
    <citation type="submission" date="2019-10" db="EMBL/GenBank/DDBJ databases">
        <authorList>
            <person name="Palmer J.M."/>
        </authorList>
    </citation>
    <scope>NUCLEOTIDE SEQUENCE [LARGE SCALE GENOMIC DNA]</scope>
    <source>
        <strain evidence="2 3">TWF718</strain>
    </source>
</reference>
<keyword evidence="3" id="KW-1185">Reference proteome</keyword>
<feature type="region of interest" description="Disordered" evidence="1">
    <location>
        <begin position="388"/>
        <end position="729"/>
    </location>
</feature>
<gene>
    <name evidence="2" type="ORF">TWF718_006909</name>
</gene>
<feature type="region of interest" description="Disordered" evidence="1">
    <location>
        <begin position="1"/>
        <end position="28"/>
    </location>
</feature>